<evidence type="ECO:0000256" key="6">
    <source>
        <dbReference type="ARBA" id="ARBA00022989"/>
    </source>
</evidence>
<comment type="subcellular location">
    <subcellularLocation>
        <location evidence="1 10">Cell membrane</location>
        <topology evidence="1 10">Multi-pass membrane protein</topology>
    </subcellularLocation>
</comment>
<keyword evidence="9 10" id="KW-0807">Transducer</keyword>
<dbReference type="GO" id="GO:0005886">
    <property type="term" value="C:plasma membrane"/>
    <property type="evidence" value="ECO:0007669"/>
    <property type="project" value="UniProtKB-SubCell"/>
</dbReference>
<feature type="transmembrane region" description="Helical" evidence="10">
    <location>
        <begin position="288"/>
        <end position="309"/>
    </location>
</feature>
<keyword evidence="3 10" id="KW-0716">Sensory transduction</keyword>
<keyword evidence="6 10" id="KW-1133">Transmembrane helix</keyword>
<accession>B0WB03</accession>
<evidence type="ECO:0000256" key="3">
    <source>
        <dbReference type="ARBA" id="ARBA00022606"/>
    </source>
</evidence>
<dbReference type="GO" id="GO:0004984">
    <property type="term" value="F:olfactory receptor activity"/>
    <property type="evidence" value="ECO:0007669"/>
    <property type="project" value="InterPro"/>
</dbReference>
<evidence type="ECO:0000256" key="2">
    <source>
        <dbReference type="ARBA" id="ARBA00022475"/>
    </source>
</evidence>
<dbReference type="AlphaFoldDB" id="B0WB03"/>
<evidence type="ECO:0000313" key="11">
    <source>
        <dbReference type="EMBL" id="EDS41961.1"/>
    </source>
</evidence>
<keyword evidence="5 10" id="KW-0552">Olfaction</keyword>
<dbReference type="InterPro" id="IPR004117">
    <property type="entry name" value="7tm6_olfct_rcpt"/>
</dbReference>
<proteinExistence type="inferred from homology"/>
<dbReference type="VEuPathDB" id="VectorBase:CPIJ004163"/>
<evidence type="ECO:0000256" key="9">
    <source>
        <dbReference type="ARBA" id="ARBA00023224"/>
    </source>
</evidence>
<dbReference type="GO" id="GO:0007165">
    <property type="term" value="P:signal transduction"/>
    <property type="evidence" value="ECO:0007669"/>
    <property type="project" value="UniProtKB-KW"/>
</dbReference>
<reference evidence="11" key="1">
    <citation type="submission" date="2007-03" db="EMBL/GenBank/DDBJ databases">
        <title>Annotation of Culex pipiens quinquefasciatus.</title>
        <authorList>
            <consortium name="The Broad Institute Genome Sequencing Platform"/>
            <person name="Atkinson P.W."/>
            <person name="Hemingway J."/>
            <person name="Christensen B.M."/>
            <person name="Higgs S."/>
            <person name="Kodira C."/>
            <person name="Hannick L."/>
            <person name="Megy K."/>
            <person name="O'Leary S."/>
            <person name="Pearson M."/>
            <person name="Haas B.J."/>
            <person name="Mauceli E."/>
            <person name="Wortman J.R."/>
            <person name="Lee N.H."/>
            <person name="Guigo R."/>
            <person name="Stanke M."/>
            <person name="Alvarado L."/>
            <person name="Amedeo P."/>
            <person name="Antoine C.H."/>
            <person name="Arensburger P."/>
            <person name="Bidwell S.L."/>
            <person name="Crawford M."/>
            <person name="Camaro F."/>
            <person name="Devon K."/>
            <person name="Engels R."/>
            <person name="Hammond M."/>
            <person name="Howarth C."/>
            <person name="Koehrsen M."/>
            <person name="Lawson D."/>
            <person name="Montgomery P."/>
            <person name="Nene V."/>
            <person name="Nusbaum C."/>
            <person name="Puiu D."/>
            <person name="Romero-Severson J."/>
            <person name="Severson D.W."/>
            <person name="Shumway M."/>
            <person name="Sisk P."/>
            <person name="Stolte C."/>
            <person name="Zeng Q."/>
            <person name="Eisenstadt E."/>
            <person name="Fraser-Liggett C."/>
            <person name="Strausberg R."/>
            <person name="Galagan J."/>
            <person name="Birren B."/>
            <person name="Collins F.H."/>
        </authorList>
    </citation>
    <scope>NUCLEOTIDE SEQUENCE [LARGE SCALE GENOMIC DNA]</scope>
    <source>
        <strain evidence="11">JHB</strain>
    </source>
</reference>
<dbReference type="OrthoDB" id="6617147at2759"/>
<feature type="transmembrane region" description="Helical" evidence="10">
    <location>
        <begin position="260"/>
        <end position="282"/>
    </location>
</feature>
<keyword evidence="7 10" id="KW-0472">Membrane</keyword>
<dbReference type="KEGG" id="cqu:CpipJ_CPIJ004163"/>
<name>B0WB03_CULQU</name>
<reference evidence="12" key="2">
    <citation type="submission" date="2020-05" db="UniProtKB">
        <authorList>
            <consortium name="EnsemblMetazoa"/>
        </authorList>
    </citation>
    <scope>IDENTIFICATION</scope>
    <source>
        <strain evidence="12">JHB</strain>
    </source>
</reference>
<comment type="caution">
    <text evidence="10">Lacks conserved residue(s) required for the propagation of feature annotation.</text>
</comment>
<gene>
    <name evidence="12" type="primary">6035762</name>
    <name evidence="11" type="ORF">CpipJ_CPIJ004163</name>
</gene>
<dbReference type="EMBL" id="DS231876">
    <property type="protein sequence ID" value="EDS41961.1"/>
    <property type="molecule type" value="Genomic_DNA"/>
</dbReference>
<keyword evidence="2" id="KW-1003">Cell membrane</keyword>
<dbReference type="GO" id="GO:0005549">
    <property type="term" value="F:odorant binding"/>
    <property type="evidence" value="ECO:0007669"/>
    <property type="project" value="InterPro"/>
</dbReference>
<evidence type="ECO:0000256" key="8">
    <source>
        <dbReference type="ARBA" id="ARBA00023170"/>
    </source>
</evidence>
<dbReference type="STRING" id="7176.B0WB03"/>
<evidence type="ECO:0000256" key="4">
    <source>
        <dbReference type="ARBA" id="ARBA00022692"/>
    </source>
</evidence>
<feature type="transmembrane region" description="Helical" evidence="10">
    <location>
        <begin position="31"/>
        <end position="52"/>
    </location>
</feature>
<dbReference type="VEuPathDB" id="VectorBase:CQUJHB000018"/>
<dbReference type="PANTHER" id="PTHR21137">
    <property type="entry name" value="ODORANT RECEPTOR"/>
    <property type="match status" value="1"/>
</dbReference>
<dbReference type="HOGENOM" id="CLU_040214_0_0_1"/>
<dbReference type="EnsemblMetazoa" id="CPIJ004163-RA">
    <property type="protein sequence ID" value="CPIJ004163-PA"/>
    <property type="gene ID" value="CPIJ004163"/>
</dbReference>
<keyword evidence="8 10" id="KW-0675">Receptor</keyword>
<evidence type="ECO:0000313" key="13">
    <source>
        <dbReference type="Proteomes" id="UP000002320"/>
    </source>
</evidence>
<protein>
    <recommendedName>
        <fullName evidence="10">Odorant receptor</fullName>
    </recommendedName>
</protein>
<dbReference type="Proteomes" id="UP000002320">
    <property type="component" value="Unassembled WGS sequence"/>
</dbReference>
<comment type="similarity">
    <text evidence="10">Belongs to the insect chemoreceptor superfamily. Heteromeric odorant receptor channel (TC 1.A.69) family.</text>
</comment>
<evidence type="ECO:0000256" key="5">
    <source>
        <dbReference type="ARBA" id="ARBA00022725"/>
    </source>
</evidence>
<keyword evidence="13" id="KW-1185">Reference proteome</keyword>
<keyword evidence="4 10" id="KW-0812">Transmembrane</keyword>
<sequence>MSPNIPPDLQVLKFPLRMLRFVGLWGDRRELVRYASVVLCMSVVLIIPKAALGSGKAGFDSFARNTAELIFFTEVCVSIGIFASRRGSFERLVEVLRETVLMYEDVELLGEIAAFNRKMERFSKSYAAWIGFWVVLYLGIPMIFTCVKVVFPGEGDRGDFMLIAELQFYWLDIRHNLLDYAIYLVFCSMAIFCSSYQSTLKGAVILVSIQYGTKLFELVAMSIDRLGNVKEGIARKNQLREIVNLHKLAFQYTKHLEDTVCFMMINQILNCILIWCLMMFYVSTNFGPNAVCVIILFAVLMGEMIAYCVNGSKLAETAAAVGHAVYRYPWYNEPTAMQKDMQLIIERAQKPTGITAAKFYFVNIERLGLVVQASYSYYLILKKRF</sequence>
<organism>
    <name type="scientific">Culex quinquefasciatus</name>
    <name type="common">Southern house mosquito</name>
    <name type="synonym">Culex pungens</name>
    <dbReference type="NCBI Taxonomy" id="7176"/>
    <lineage>
        <taxon>Eukaryota</taxon>
        <taxon>Metazoa</taxon>
        <taxon>Ecdysozoa</taxon>
        <taxon>Arthropoda</taxon>
        <taxon>Hexapoda</taxon>
        <taxon>Insecta</taxon>
        <taxon>Pterygota</taxon>
        <taxon>Neoptera</taxon>
        <taxon>Endopterygota</taxon>
        <taxon>Diptera</taxon>
        <taxon>Nematocera</taxon>
        <taxon>Culicoidea</taxon>
        <taxon>Culicidae</taxon>
        <taxon>Culicinae</taxon>
        <taxon>Culicini</taxon>
        <taxon>Culex</taxon>
        <taxon>Culex</taxon>
    </lineage>
</organism>
<feature type="transmembrane region" description="Helical" evidence="10">
    <location>
        <begin position="177"/>
        <end position="196"/>
    </location>
</feature>
<feature type="transmembrane region" description="Helical" evidence="10">
    <location>
        <begin position="126"/>
        <end position="151"/>
    </location>
</feature>
<dbReference type="OMA" id="IVFLCEM"/>
<dbReference type="InParanoid" id="B0WB03"/>
<evidence type="ECO:0000256" key="7">
    <source>
        <dbReference type="ARBA" id="ARBA00023136"/>
    </source>
</evidence>
<dbReference type="PANTHER" id="PTHR21137:SF35">
    <property type="entry name" value="ODORANT RECEPTOR 19A-RELATED"/>
    <property type="match status" value="1"/>
</dbReference>
<evidence type="ECO:0000256" key="1">
    <source>
        <dbReference type="ARBA" id="ARBA00004651"/>
    </source>
</evidence>
<evidence type="ECO:0000313" key="12">
    <source>
        <dbReference type="EnsemblMetazoa" id="CPIJ004163-PA"/>
    </source>
</evidence>
<evidence type="ECO:0000256" key="10">
    <source>
        <dbReference type="RuleBase" id="RU351113"/>
    </source>
</evidence>
<dbReference type="eggNOG" id="ENOG502TBCE">
    <property type="taxonomic scope" value="Eukaryota"/>
</dbReference>
<dbReference type="Pfam" id="PF02949">
    <property type="entry name" value="7tm_6"/>
    <property type="match status" value="1"/>
</dbReference>